<reference evidence="2 3" key="1">
    <citation type="submission" date="2016-11" db="EMBL/GenBank/DDBJ databases">
        <authorList>
            <person name="Jaros S."/>
            <person name="Januszkiewicz K."/>
            <person name="Wedrychowicz H."/>
        </authorList>
    </citation>
    <scope>NUCLEOTIDE SEQUENCE [LARGE SCALE GENOMIC DNA]</scope>
    <source>
        <strain evidence="2 3">DSM 15930</strain>
    </source>
</reference>
<organism evidence="2 3">
    <name type="scientific">Anaerosporobacter mobilis DSM 15930</name>
    <dbReference type="NCBI Taxonomy" id="1120996"/>
    <lineage>
        <taxon>Bacteria</taxon>
        <taxon>Bacillati</taxon>
        <taxon>Bacillota</taxon>
        <taxon>Clostridia</taxon>
        <taxon>Lachnospirales</taxon>
        <taxon>Lachnospiraceae</taxon>
        <taxon>Anaerosporobacter</taxon>
    </lineage>
</organism>
<dbReference type="InterPro" id="IPR038071">
    <property type="entry name" value="UROD/MetE-like_sf"/>
</dbReference>
<dbReference type="EMBL" id="FRCP01000028">
    <property type="protein sequence ID" value="SHN02584.1"/>
    <property type="molecule type" value="Genomic_DNA"/>
</dbReference>
<dbReference type="AlphaFoldDB" id="A0A1M7NGM1"/>
<dbReference type="Gene3D" id="3.20.20.210">
    <property type="match status" value="1"/>
</dbReference>
<dbReference type="RefSeq" id="WP_073291589.1">
    <property type="nucleotide sequence ID" value="NZ_FRCP01000028.1"/>
</dbReference>
<dbReference type="InterPro" id="IPR000257">
    <property type="entry name" value="Uroporphyrinogen_deCOase"/>
</dbReference>
<dbReference type="PANTHER" id="PTHR47099">
    <property type="entry name" value="METHYLCOBAMIDE:COM METHYLTRANSFERASE MTBA"/>
    <property type="match status" value="1"/>
</dbReference>
<dbReference type="SUPFAM" id="SSF51726">
    <property type="entry name" value="UROD/MetE-like"/>
    <property type="match status" value="1"/>
</dbReference>
<evidence type="ECO:0000259" key="1">
    <source>
        <dbReference type="Pfam" id="PF01208"/>
    </source>
</evidence>
<dbReference type="OrthoDB" id="7375127at2"/>
<sequence>MNNVERIQAVIKGEPVDYVPAGFWFHYSSDYTVEEMIDAHMKLYNETGMDIIKIMQDYSYPISGKITCAQDWYNIKIKGVDSEEFEKMAAVIKGIRARAGEDVLLIQTMFGPFKAASIAFGEDVLMKYSKEAPEAVIAGIKIIADGLEQWAKGYLEIGADGIYYSAQYGELGRFTKKEWEELVKPFDLQVLNVSKQIDGKYNILHICGEPEYDFETHIDRFGDYPADLVNWSVKDNGYSLERGRDFFHAGILGGMDNKGNVLKGPKEKIEEEVKLILDRFGTTGIMIGADCTIQGENIRLDYIKAAVDAAHNYHK</sequence>
<dbReference type="STRING" id="1120996.SAMN02746066_04459"/>
<dbReference type="GO" id="GO:0006779">
    <property type="term" value="P:porphyrin-containing compound biosynthetic process"/>
    <property type="evidence" value="ECO:0007669"/>
    <property type="project" value="InterPro"/>
</dbReference>
<accession>A0A1M7NGM1</accession>
<dbReference type="Proteomes" id="UP000184038">
    <property type="component" value="Unassembled WGS sequence"/>
</dbReference>
<evidence type="ECO:0000313" key="3">
    <source>
        <dbReference type="Proteomes" id="UP000184038"/>
    </source>
</evidence>
<gene>
    <name evidence="2" type="ORF">SAMN02746066_04459</name>
</gene>
<dbReference type="Pfam" id="PF01208">
    <property type="entry name" value="URO-D"/>
    <property type="match status" value="1"/>
</dbReference>
<keyword evidence="3" id="KW-1185">Reference proteome</keyword>
<name>A0A1M7NGM1_9FIRM</name>
<dbReference type="InterPro" id="IPR052024">
    <property type="entry name" value="Methanogen_methyltrans"/>
</dbReference>
<dbReference type="GO" id="GO:0004853">
    <property type="term" value="F:uroporphyrinogen decarboxylase activity"/>
    <property type="evidence" value="ECO:0007669"/>
    <property type="project" value="InterPro"/>
</dbReference>
<evidence type="ECO:0000313" key="2">
    <source>
        <dbReference type="EMBL" id="SHN02584.1"/>
    </source>
</evidence>
<protein>
    <submittedName>
        <fullName evidence="2">Uroporphyrinogen decarboxylase</fullName>
    </submittedName>
</protein>
<proteinExistence type="predicted"/>
<dbReference type="PANTHER" id="PTHR47099:SF1">
    <property type="entry name" value="METHYLCOBAMIDE:COM METHYLTRANSFERASE MTBA"/>
    <property type="match status" value="1"/>
</dbReference>
<feature type="domain" description="Uroporphyrinogen decarboxylase (URO-D)" evidence="1">
    <location>
        <begin position="63"/>
        <end position="313"/>
    </location>
</feature>